<keyword evidence="1" id="KW-0460">Magnesium</keyword>
<evidence type="ECO:0000313" key="2">
    <source>
        <dbReference type="EMBL" id="MBB5822973.1"/>
    </source>
</evidence>
<comment type="caution">
    <text evidence="1">Lacks conserved residue(s) required for the propagation of feature annotation.</text>
</comment>
<feature type="binding site" evidence="1">
    <location>
        <begin position="170"/>
        <end position="171"/>
    </location>
    <ligand>
        <name>ATP</name>
        <dbReference type="ChEBI" id="CHEBI:30616"/>
    </ligand>
</feature>
<gene>
    <name evidence="1" type="primary">bioD</name>
    <name evidence="2" type="ORF">F4562_006035</name>
</gene>
<dbReference type="PANTHER" id="PTHR43210:SF5">
    <property type="entry name" value="DETHIOBIOTIN SYNTHETASE"/>
    <property type="match status" value="1"/>
</dbReference>
<keyword evidence="3" id="KW-1185">Reference proteome</keyword>
<dbReference type="NCBIfam" id="TIGR00347">
    <property type="entry name" value="bioD"/>
    <property type="match status" value="1"/>
</dbReference>
<dbReference type="SUPFAM" id="SSF52540">
    <property type="entry name" value="P-loop containing nucleoside triphosphate hydrolases"/>
    <property type="match status" value="1"/>
</dbReference>
<dbReference type="HAMAP" id="MF_00336">
    <property type="entry name" value="BioD"/>
    <property type="match status" value="1"/>
</dbReference>
<feature type="binding site" evidence="1">
    <location>
        <position position="201"/>
    </location>
    <ligand>
        <name>ATP</name>
        <dbReference type="ChEBI" id="CHEBI:30616"/>
    </ligand>
</feature>
<comment type="catalytic activity">
    <reaction evidence="1">
        <text>(7R,8S)-7,8-diammoniononanoate + CO2 + ATP = (4R,5S)-dethiobiotin + ADP + phosphate + 3 H(+)</text>
        <dbReference type="Rhea" id="RHEA:15805"/>
        <dbReference type="ChEBI" id="CHEBI:15378"/>
        <dbReference type="ChEBI" id="CHEBI:16526"/>
        <dbReference type="ChEBI" id="CHEBI:30616"/>
        <dbReference type="ChEBI" id="CHEBI:43474"/>
        <dbReference type="ChEBI" id="CHEBI:149469"/>
        <dbReference type="ChEBI" id="CHEBI:149473"/>
        <dbReference type="ChEBI" id="CHEBI:456216"/>
        <dbReference type="EC" id="6.3.3.3"/>
    </reaction>
</comment>
<evidence type="ECO:0000313" key="3">
    <source>
        <dbReference type="Proteomes" id="UP000540685"/>
    </source>
</evidence>
<keyword evidence="1" id="KW-0093">Biotin biosynthesis</keyword>
<accession>A0A7W9MJW3</accession>
<dbReference type="EC" id="6.3.3.3" evidence="1"/>
<keyword evidence="1" id="KW-0963">Cytoplasm</keyword>
<dbReference type="GO" id="GO:0009102">
    <property type="term" value="P:biotin biosynthetic process"/>
    <property type="evidence" value="ECO:0007669"/>
    <property type="project" value="UniProtKB-UniRule"/>
</dbReference>
<comment type="subcellular location">
    <subcellularLocation>
        <location evidence="1">Cytoplasm</location>
    </subcellularLocation>
</comment>
<comment type="pathway">
    <text evidence="1">Cofactor biosynthesis; biotin biosynthesis; biotin from 7,8-diaminononanoate: step 1/2.</text>
</comment>
<dbReference type="GO" id="GO:0004141">
    <property type="term" value="F:dethiobiotin synthase activity"/>
    <property type="evidence" value="ECO:0007669"/>
    <property type="project" value="UniProtKB-UniRule"/>
</dbReference>
<keyword evidence="1 2" id="KW-0436">Ligase</keyword>
<dbReference type="RefSeq" id="WP_184539835.1">
    <property type="nucleotide sequence ID" value="NZ_JACHMP010000001.1"/>
</dbReference>
<feature type="binding site" evidence="1">
    <location>
        <position position="16"/>
    </location>
    <ligand>
        <name>Mg(2+)</name>
        <dbReference type="ChEBI" id="CHEBI:18420"/>
    </ligand>
</feature>
<dbReference type="GO" id="GO:0000287">
    <property type="term" value="F:magnesium ion binding"/>
    <property type="evidence" value="ECO:0007669"/>
    <property type="project" value="UniProtKB-UniRule"/>
</dbReference>
<feature type="binding site" evidence="1">
    <location>
        <begin position="12"/>
        <end position="17"/>
    </location>
    <ligand>
        <name>ATP</name>
        <dbReference type="ChEBI" id="CHEBI:30616"/>
    </ligand>
</feature>
<feature type="active site" evidence="1">
    <location>
        <position position="37"/>
    </location>
</feature>
<keyword evidence="1" id="KW-0547">Nucleotide-binding</keyword>
<comment type="subunit">
    <text evidence="1">Homodimer.</text>
</comment>
<dbReference type="Pfam" id="PF13500">
    <property type="entry name" value="AAA_26"/>
    <property type="match status" value="1"/>
</dbReference>
<dbReference type="Proteomes" id="UP000540685">
    <property type="component" value="Unassembled WGS sequence"/>
</dbReference>
<feature type="binding site" evidence="1">
    <location>
        <begin position="109"/>
        <end position="112"/>
    </location>
    <ligand>
        <name>ATP</name>
        <dbReference type="ChEBI" id="CHEBI:30616"/>
    </ligand>
</feature>
<dbReference type="PIRSF" id="PIRSF006755">
    <property type="entry name" value="DTB_synth"/>
    <property type="match status" value="1"/>
</dbReference>
<feature type="binding site" evidence="1">
    <location>
        <position position="41"/>
    </location>
    <ligand>
        <name>substrate</name>
    </ligand>
</feature>
<reference evidence="2 3" key="1">
    <citation type="submission" date="2020-08" db="EMBL/GenBank/DDBJ databases">
        <title>Sequencing the genomes of 1000 actinobacteria strains.</title>
        <authorList>
            <person name="Klenk H.-P."/>
        </authorList>
    </citation>
    <scope>NUCLEOTIDE SEQUENCE [LARGE SCALE GENOMIC DNA]</scope>
    <source>
        <strain evidence="2 3">DSM 46887</strain>
    </source>
</reference>
<dbReference type="EMBL" id="JACHMP010000001">
    <property type="protein sequence ID" value="MBB5822973.1"/>
    <property type="molecule type" value="Genomic_DNA"/>
</dbReference>
<comment type="cofactor">
    <cofactor evidence="1">
        <name>Mg(2+)</name>
        <dbReference type="ChEBI" id="CHEBI:18420"/>
    </cofactor>
</comment>
<dbReference type="UniPathway" id="UPA00078">
    <property type="reaction ID" value="UER00161"/>
</dbReference>
<feature type="binding site" evidence="1">
    <location>
        <position position="46"/>
    </location>
    <ligand>
        <name>Mg(2+)</name>
        <dbReference type="ChEBI" id="CHEBI:18420"/>
    </ligand>
</feature>
<keyword evidence="1" id="KW-0479">Metal-binding</keyword>
<dbReference type="InterPro" id="IPR004472">
    <property type="entry name" value="DTB_synth_BioD"/>
</dbReference>
<dbReference type="AlphaFoldDB" id="A0A7W9MJW3"/>
<dbReference type="GO" id="GO:0005829">
    <property type="term" value="C:cytosol"/>
    <property type="evidence" value="ECO:0007669"/>
    <property type="project" value="TreeGrafter"/>
</dbReference>
<name>A0A7W9MJW3_9ACTN</name>
<evidence type="ECO:0000256" key="1">
    <source>
        <dbReference type="HAMAP-Rule" id="MF_00336"/>
    </source>
</evidence>
<comment type="function">
    <text evidence="1">Catalyzes a mechanistically unusual reaction, the ATP-dependent insertion of CO2 between the N7 and N8 nitrogen atoms of 7,8-diaminopelargonic acid (DAPA, also called 7,8-diammoniononanoate) to form a ureido ring.</text>
</comment>
<dbReference type="PANTHER" id="PTHR43210">
    <property type="entry name" value="DETHIOBIOTIN SYNTHETASE"/>
    <property type="match status" value="1"/>
</dbReference>
<comment type="similarity">
    <text evidence="1">Belongs to the dethiobiotin synthetase family.</text>
</comment>
<dbReference type="GO" id="GO:0005524">
    <property type="term" value="F:ATP binding"/>
    <property type="evidence" value="ECO:0007669"/>
    <property type="project" value="UniProtKB-UniRule"/>
</dbReference>
<dbReference type="Gene3D" id="3.40.50.300">
    <property type="entry name" value="P-loop containing nucleotide triphosphate hydrolases"/>
    <property type="match status" value="1"/>
</dbReference>
<dbReference type="InterPro" id="IPR027417">
    <property type="entry name" value="P-loop_NTPase"/>
</dbReference>
<proteinExistence type="inferred from homology"/>
<feature type="binding site" evidence="1">
    <location>
        <position position="46"/>
    </location>
    <ligand>
        <name>ATP</name>
        <dbReference type="ChEBI" id="CHEBI:30616"/>
    </ligand>
</feature>
<organism evidence="2 3">
    <name type="scientific">Streptosporangium becharense</name>
    <dbReference type="NCBI Taxonomy" id="1816182"/>
    <lineage>
        <taxon>Bacteria</taxon>
        <taxon>Bacillati</taxon>
        <taxon>Actinomycetota</taxon>
        <taxon>Actinomycetes</taxon>
        <taxon>Streptosporangiales</taxon>
        <taxon>Streptosporangiaceae</taxon>
        <taxon>Streptosporangium</taxon>
    </lineage>
</organism>
<feature type="binding site" evidence="1">
    <location>
        <position position="109"/>
    </location>
    <ligand>
        <name>Mg(2+)</name>
        <dbReference type="ChEBI" id="CHEBI:18420"/>
    </ligand>
</feature>
<protein>
    <recommendedName>
        <fullName evidence="1">ATP-dependent dethiobiotin synthetase BioD</fullName>
        <ecNumber evidence="1">6.3.3.3</ecNumber>
    </recommendedName>
    <alternativeName>
        <fullName evidence="1">DTB synthetase</fullName>
        <shortName evidence="1">DTBS</shortName>
    </alternativeName>
    <alternativeName>
        <fullName evidence="1">Dethiobiotin synthase</fullName>
    </alternativeName>
</protein>
<keyword evidence="1" id="KW-0067">ATP-binding</keyword>
<comment type="caution">
    <text evidence="2">The sequence shown here is derived from an EMBL/GenBank/DDBJ whole genome shotgun (WGS) entry which is preliminary data.</text>
</comment>
<sequence length="237" mass="24521">MGIMVVTGTGTDVGKTVATAAIAALEVAAGRRVAVLKPVQTGVDGDAPGDVAEVLRLVGDVAHRELLRLPEPLAPNTAARRAGRPAPRLDDMVNEVRRLEATHDLVLVEGAGGVLAWFDDFGTTLADLIAALGAPAVVVTAPGLGTLNATALTAEALRRRDLPCLGMIIGSWPVEPDLAMRCNLSDLPVVSGLPLLGVLPEGMGRLSRPEFLASARRGLAPELRGDFRADDLIAAVG</sequence>
<dbReference type="CDD" id="cd03109">
    <property type="entry name" value="DTBS"/>
    <property type="match status" value="1"/>
</dbReference>